<keyword evidence="3" id="KW-1185">Reference proteome</keyword>
<feature type="region of interest" description="Disordered" evidence="1">
    <location>
        <begin position="267"/>
        <end position="476"/>
    </location>
</feature>
<evidence type="ECO:0000313" key="3">
    <source>
        <dbReference type="Proteomes" id="UP000030754"/>
    </source>
</evidence>
<dbReference type="GeneID" id="25472638"/>
<evidence type="ECO:0000313" key="2">
    <source>
        <dbReference type="EMBL" id="CDJ66620.1"/>
    </source>
</evidence>
<gene>
    <name evidence="2" type="ORF">ENH_00024680</name>
</gene>
<dbReference type="Proteomes" id="UP000030754">
    <property type="component" value="Unassembled WGS sequence"/>
</dbReference>
<proteinExistence type="predicted"/>
<feature type="compositionally biased region" description="Polar residues" evidence="1">
    <location>
        <begin position="404"/>
        <end position="429"/>
    </location>
</feature>
<evidence type="ECO:0000256" key="1">
    <source>
        <dbReference type="SAM" id="MobiDB-lite"/>
    </source>
</evidence>
<name>U6MY67_9EIME</name>
<reference evidence="2" key="1">
    <citation type="submission" date="2013-10" db="EMBL/GenBank/DDBJ databases">
        <title>Genomic analysis of the causative agents of coccidiosis in chickens.</title>
        <authorList>
            <person name="Reid A.J."/>
            <person name="Blake D."/>
            <person name="Billington K."/>
            <person name="Browne H."/>
            <person name="Dunn M."/>
            <person name="Hung S."/>
            <person name="Kawahara F."/>
            <person name="Miranda-Saavedra D."/>
            <person name="Mourier T."/>
            <person name="Nagra H."/>
            <person name="Otto T.D."/>
            <person name="Rawlings N."/>
            <person name="Sanchez A."/>
            <person name="Sanders M."/>
            <person name="Subramaniam C."/>
            <person name="Tay Y."/>
            <person name="Dear P."/>
            <person name="Doerig C."/>
            <person name="Gruber A."/>
            <person name="Parkinson J."/>
            <person name="Shirley M."/>
            <person name="Wan K.L."/>
            <person name="Berriman M."/>
            <person name="Tomley F."/>
            <person name="Pain A."/>
        </authorList>
    </citation>
    <scope>NUCLEOTIDE SEQUENCE [LARGE SCALE GENOMIC DNA]</scope>
    <source>
        <strain evidence="2">Houghton</strain>
    </source>
</reference>
<feature type="compositionally biased region" description="Polar residues" evidence="1">
    <location>
        <begin position="456"/>
        <end position="472"/>
    </location>
</feature>
<dbReference type="EMBL" id="HG723691">
    <property type="protein sequence ID" value="CDJ66620.1"/>
    <property type="molecule type" value="Genomic_DNA"/>
</dbReference>
<feature type="compositionally biased region" description="Basic and acidic residues" evidence="1">
    <location>
        <begin position="145"/>
        <end position="156"/>
    </location>
</feature>
<accession>U6MY67</accession>
<organism evidence="2 3">
    <name type="scientific">Eimeria necatrix</name>
    <dbReference type="NCBI Taxonomy" id="51315"/>
    <lineage>
        <taxon>Eukaryota</taxon>
        <taxon>Sar</taxon>
        <taxon>Alveolata</taxon>
        <taxon>Apicomplexa</taxon>
        <taxon>Conoidasida</taxon>
        <taxon>Coccidia</taxon>
        <taxon>Eucoccidiorida</taxon>
        <taxon>Eimeriorina</taxon>
        <taxon>Eimeriidae</taxon>
        <taxon>Eimeria</taxon>
    </lineage>
</organism>
<feature type="region of interest" description="Disordered" evidence="1">
    <location>
        <begin position="715"/>
        <end position="759"/>
    </location>
</feature>
<feature type="region of interest" description="Disordered" evidence="1">
    <location>
        <begin position="112"/>
        <end position="172"/>
    </location>
</feature>
<sequence>MLMIESCTLDWPSVIPLDASLWAPTATDASNTIKPAEGSANPRLNPAVALHDTTSMMSRSKTPTSTPAISHSPVHMPPFLQPLVSKHSANCGKPAPILASSKSLTKASLKEYSEKSSVGDLRLPSVPSTVSTTTADTTSKATDASSKEPPQEEKHVAPVTQASEKQSKPAKINAEAPKELEKLASLAFTSSLAPSESTTTNLNQPKVSAAAPTTQLSSLPPVKEPEKIEGQTAGRSSENAAYDPSVARLIAALGASSLRLAVAAEEGLDSSPSDFGRSTLELPAGSTRRRLRSETTEVESTESPVTPPATSSTGVFLTRNSPLRRPILPAPKPSSTSVGRNGLQGLPNIRRGSRVSGSSTPQLSPPSKDLGKASSRPGKLKPKEVELSTRRNCVGPALLGLSPGMSSTDQTTDVLPSTTRIASCSNAYSPTPARSARGSDFGSDGPKQTGCAISSKEATSPISAPTHWGKSNRSPEWRLPAEDVLGLEGSNPKSTSAASHGEEEEQFSLLLQHSLGLLRREAARCFASSQASVKQKLWKELQEEKCLRLQLQQEHQANFAAAEAELISLRKRRADDNKRLEKLLEICCGAKQTEEAFRLMRTAWKGWQLQRVHTRRLKTLQRLFLHCRVLKLLLRIFLPWRAAAARRIFEQQRLKAQDLLQQEMERLGHLHQETIQQQHQELQQMRQKLASEVHLRECLQQSLIGIASSGGIGMPSQMAPKPSPFALASSSSPSSSAVLNAKRQPQQKTQDHLKRQPNALAVIGTQTNLRGRRTAATQQPLQQQQQQQAQLCDVPAQLSWWHWMLQNAGLGTQFPQVVPTSAFNKAAYGAGSRPTESTGRRVKFVDEEVQQQQQEQQKLLLLANLLGVSPPSRYLEENSQLTGILPGAPLCTQQKLNSPGMVTCASAPTLGSWRLLRDRQTASTGIAAAAASDSSTHHGCAAHTMLSSECNACQSALWGPKKSTAFELECQPHKHRRWTSATHSTPKM</sequence>
<feature type="compositionally biased region" description="Low complexity" evidence="1">
    <location>
        <begin position="124"/>
        <end position="144"/>
    </location>
</feature>
<feature type="region of interest" description="Disordered" evidence="1">
    <location>
        <begin position="190"/>
        <end position="241"/>
    </location>
</feature>
<feature type="compositionally biased region" description="Low complexity" evidence="1">
    <location>
        <begin position="724"/>
        <end position="737"/>
    </location>
</feature>
<dbReference type="AlphaFoldDB" id="U6MY67"/>
<feature type="compositionally biased region" description="Polar residues" evidence="1">
    <location>
        <begin position="190"/>
        <end position="218"/>
    </location>
</feature>
<dbReference type="RefSeq" id="XP_013435087.1">
    <property type="nucleotide sequence ID" value="XM_013579633.1"/>
</dbReference>
<protein>
    <submittedName>
        <fullName evidence="2">Uncharacterized protein</fullName>
    </submittedName>
</protein>
<reference evidence="2" key="2">
    <citation type="submission" date="2013-10" db="EMBL/GenBank/DDBJ databases">
        <authorList>
            <person name="Aslett M."/>
        </authorList>
    </citation>
    <scope>NUCLEOTIDE SEQUENCE [LARGE SCALE GENOMIC DNA]</scope>
    <source>
        <strain evidence="2">Houghton</strain>
    </source>
</reference>
<dbReference type="OrthoDB" id="347793at2759"/>
<feature type="compositionally biased region" description="Polar residues" evidence="1">
    <location>
        <begin position="308"/>
        <end position="321"/>
    </location>
</feature>
<dbReference type="VEuPathDB" id="ToxoDB:ENH_00024680"/>